<protein>
    <submittedName>
        <fullName evidence="13">Putative oxidoreductase Rv2900c</fullName>
    </submittedName>
</protein>
<dbReference type="Gene3D" id="3.40.228.10">
    <property type="entry name" value="Dimethylsulfoxide Reductase, domain 2"/>
    <property type="match status" value="1"/>
</dbReference>
<evidence type="ECO:0000259" key="11">
    <source>
        <dbReference type="Pfam" id="PF00384"/>
    </source>
</evidence>
<proteinExistence type="inferred from homology"/>
<dbReference type="GO" id="GO:0016020">
    <property type="term" value="C:membrane"/>
    <property type="evidence" value="ECO:0007669"/>
    <property type="project" value="TreeGrafter"/>
</dbReference>
<keyword evidence="6" id="KW-0479">Metal-binding</keyword>
<comment type="similarity">
    <text evidence="3">Belongs to the prokaryotic molybdopterin-containing oxidoreductase family.</text>
</comment>
<evidence type="ECO:0000256" key="4">
    <source>
        <dbReference type="ARBA" id="ARBA00022485"/>
    </source>
</evidence>
<dbReference type="Proteomes" id="UP000245021">
    <property type="component" value="Unassembled WGS sequence"/>
</dbReference>
<keyword evidence="8" id="KW-0408">Iron</keyword>
<dbReference type="AlphaFoldDB" id="A0A2R5HFE4"/>
<dbReference type="InterPro" id="IPR006657">
    <property type="entry name" value="MoPterin_dinucl-bd_dom"/>
</dbReference>
<evidence type="ECO:0000313" key="13">
    <source>
        <dbReference type="EMBL" id="GBG96767.1"/>
    </source>
</evidence>
<evidence type="ECO:0000256" key="7">
    <source>
        <dbReference type="ARBA" id="ARBA00023002"/>
    </source>
</evidence>
<dbReference type="CDD" id="cd02767">
    <property type="entry name" value="MopB_ydeP"/>
    <property type="match status" value="1"/>
</dbReference>
<dbReference type="InterPro" id="IPR041953">
    <property type="entry name" value="YdeP_MopB"/>
</dbReference>
<evidence type="ECO:0000256" key="2">
    <source>
        <dbReference type="ARBA" id="ARBA00001966"/>
    </source>
</evidence>
<evidence type="ECO:0000256" key="9">
    <source>
        <dbReference type="ARBA" id="ARBA00023014"/>
    </source>
</evidence>
<evidence type="ECO:0000256" key="8">
    <source>
        <dbReference type="ARBA" id="ARBA00023004"/>
    </source>
</evidence>
<dbReference type="NCBIfam" id="TIGR01701">
    <property type="entry name" value="Fdhalpha-like"/>
    <property type="match status" value="1"/>
</dbReference>
<keyword evidence="4" id="KW-0004">4Fe-4S</keyword>
<gene>
    <name evidence="13" type="ORF">NtB2_00891</name>
</gene>
<name>A0A2R5HFE4_9LACT</name>
<dbReference type="GO" id="GO:0008863">
    <property type="term" value="F:formate dehydrogenase (NAD+) activity"/>
    <property type="evidence" value="ECO:0007669"/>
    <property type="project" value="InterPro"/>
</dbReference>
<dbReference type="InterPro" id="IPR010046">
    <property type="entry name" value="Mopterin_OxRdtse_a_bac"/>
</dbReference>
<dbReference type="InterPro" id="IPR009010">
    <property type="entry name" value="Asp_de-COase-like_dom_sf"/>
</dbReference>
<evidence type="ECO:0000256" key="10">
    <source>
        <dbReference type="SAM" id="MobiDB-lite"/>
    </source>
</evidence>
<dbReference type="EMBL" id="BFFO01000004">
    <property type="protein sequence ID" value="GBG96767.1"/>
    <property type="molecule type" value="Genomic_DNA"/>
</dbReference>
<evidence type="ECO:0000256" key="6">
    <source>
        <dbReference type="ARBA" id="ARBA00022723"/>
    </source>
</evidence>
<evidence type="ECO:0000256" key="1">
    <source>
        <dbReference type="ARBA" id="ARBA00001942"/>
    </source>
</evidence>
<dbReference type="PANTHER" id="PTHR43105:SF4">
    <property type="entry name" value="PROTEIN YDEP"/>
    <property type="match status" value="1"/>
</dbReference>
<reference evidence="13 14" key="1">
    <citation type="journal article" date="2018" name="Genome Announc.">
        <title>Draft Genome Sequence of Lactococcus sp. Strain NtB2 (JCM 32569), Isolated from the Gut of the Higher Termite Nasutitermes takasagoensis.</title>
        <authorList>
            <person name="Noda S."/>
            <person name="Aihara C."/>
            <person name="Yuki M."/>
            <person name="Ohkuma M."/>
        </authorList>
    </citation>
    <scope>NUCLEOTIDE SEQUENCE [LARGE SCALE GENOMIC DNA]</scope>
    <source>
        <strain evidence="13 14">NtB2</strain>
    </source>
</reference>
<dbReference type="Gene3D" id="3.40.50.740">
    <property type="match status" value="1"/>
</dbReference>
<comment type="cofactor">
    <cofactor evidence="1">
        <name>Mo-bis(molybdopterin guanine dinucleotide)</name>
        <dbReference type="ChEBI" id="CHEBI:60539"/>
    </cofactor>
</comment>
<dbReference type="GO" id="GO:0030151">
    <property type="term" value="F:molybdenum ion binding"/>
    <property type="evidence" value="ECO:0007669"/>
    <property type="project" value="InterPro"/>
</dbReference>
<evidence type="ECO:0000256" key="3">
    <source>
        <dbReference type="ARBA" id="ARBA00010312"/>
    </source>
</evidence>
<comment type="cofactor">
    <cofactor evidence="2">
        <name>[4Fe-4S] cluster</name>
        <dbReference type="ChEBI" id="CHEBI:49883"/>
    </cofactor>
</comment>
<dbReference type="Pfam" id="PF01568">
    <property type="entry name" value="Molydop_binding"/>
    <property type="match status" value="1"/>
</dbReference>
<dbReference type="PANTHER" id="PTHR43105">
    <property type="entry name" value="RESPIRATORY NITRATE REDUCTASE"/>
    <property type="match status" value="1"/>
</dbReference>
<dbReference type="Gene3D" id="2.40.40.20">
    <property type="match status" value="1"/>
</dbReference>
<feature type="region of interest" description="Disordered" evidence="10">
    <location>
        <begin position="1"/>
        <end position="28"/>
    </location>
</feature>
<dbReference type="InterPro" id="IPR006656">
    <property type="entry name" value="Mopterin_OxRdtase"/>
</dbReference>
<dbReference type="CDD" id="cd02787">
    <property type="entry name" value="MopB_CT_ydeP"/>
    <property type="match status" value="1"/>
</dbReference>
<keyword evidence="9" id="KW-0411">Iron-sulfur</keyword>
<evidence type="ECO:0000256" key="5">
    <source>
        <dbReference type="ARBA" id="ARBA00022505"/>
    </source>
</evidence>
<keyword evidence="5" id="KW-0500">Molybdenum</keyword>
<evidence type="ECO:0000259" key="12">
    <source>
        <dbReference type="Pfam" id="PF01568"/>
    </source>
</evidence>
<dbReference type="GO" id="GO:0043546">
    <property type="term" value="F:molybdopterin cofactor binding"/>
    <property type="evidence" value="ECO:0007669"/>
    <property type="project" value="InterPro"/>
</dbReference>
<keyword evidence="7" id="KW-0560">Oxidoreductase</keyword>
<dbReference type="InterPro" id="IPR037951">
    <property type="entry name" value="MopB_CT_YdeP"/>
</dbReference>
<comment type="caution">
    <text evidence="13">The sequence shown here is derived from an EMBL/GenBank/DDBJ whole genome shotgun (WGS) entry which is preliminary data.</text>
</comment>
<dbReference type="InterPro" id="IPR050123">
    <property type="entry name" value="Prok_molybdopt-oxidoreductase"/>
</dbReference>
<dbReference type="SUPFAM" id="SSF50692">
    <property type="entry name" value="ADC-like"/>
    <property type="match status" value="1"/>
</dbReference>
<organism evidence="13 14">
    <name type="scientific">Lactococcus termiticola</name>
    <dbReference type="NCBI Taxonomy" id="2169526"/>
    <lineage>
        <taxon>Bacteria</taxon>
        <taxon>Bacillati</taxon>
        <taxon>Bacillota</taxon>
        <taxon>Bacilli</taxon>
        <taxon>Lactobacillales</taxon>
        <taxon>Streptococcaceae</taxon>
        <taxon>Lactococcus</taxon>
    </lineage>
</organism>
<feature type="domain" description="Molybdopterin dinucleotide-binding" evidence="12">
    <location>
        <begin position="663"/>
        <end position="768"/>
    </location>
</feature>
<dbReference type="PIRSF" id="PIRSF000144">
    <property type="entry name" value="CbbBc"/>
    <property type="match status" value="1"/>
</dbReference>
<dbReference type="SUPFAM" id="SSF53706">
    <property type="entry name" value="Formate dehydrogenase/DMSO reductase, domains 1-3"/>
    <property type="match status" value="1"/>
</dbReference>
<sequence>MENKTQTNFGLMPNEPRQGGFGPKTDKAWSQEPYHHAAAGWGATMSVGKVVMRTMEPYRGTRAMLTMNHPCVGFDCPGCAWPNDPDGIMLDICENGIKHATTEMTSKRTTPEFFSKHTVAELSKWTDFDLENEGRLTDPMSYNPETDKYETISWDDAYKMIAEELNGLDNPNQAAFYTSGRLSNEATYVYQAFTRDYGTNNQPDCSNMCHEATGRALNASIATGVGTVDLRDWRQTDALFVVGANSASNTPRMLTELAHIKKHGGKLVHVNPLREAASTKTIVPHEFINMATFNATDISGLDLQVRLSGDMALFRGIAKCVFEADAAGVEGAIDYDFIDKYSQAFQDYRKLVEETSWDYIMEQSGLTEEEIREAGQIYLDADKAIIAWCLGLAQQEFAVDAIREIMNVLLLRGNIGRPGAGPSPIRGHSNVQGNRTVGINHHPEESFLVALDKELGITSPRERGKGTVDTCIGMMTGDIKVFIGMGGNFTMAAPDTAFTAEGMSKCNLTVQVSTKLNRSHLTHGKKALILPCLARSEYDKQAAGKQMVSTEDSMSWIQLGAGKNRPASKNLRSEVAIICEMAMATLPNSPVNWQAFKDDYDVIRDSMSRVITGFENFNENVKQKRGFRRPQPARERRFLTPSGKAEFSLAPLQNVIPEAEGALSLQTMRSHDQWNTTIYTNNDRYRGVKNIREMIFMNKRDMKMRGLESGDLVDIKATAKDGSVREVKAFRVIGYDISRGCTAGYMPELNALIGVSDMSHQSEQPLMKSLHVHVTKHA</sequence>
<dbReference type="GO" id="GO:0051539">
    <property type="term" value="F:4 iron, 4 sulfur cluster binding"/>
    <property type="evidence" value="ECO:0007669"/>
    <property type="project" value="UniProtKB-KW"/>
</dbReference>
<dbReference type="Pfam" id="PF00384">
    <property type="entry name" value="Molybdopterin"/>
    <property type="match status" value="1"/>
</dbReference>
<dbReference type="RefSeq" id="WP_201797349.1">
    <property type="nucleotide sequence ID" value="NZ_BFFO01000004.1"/>
</dbReference>
<keyword evidence="14" id="KW-1185">Reference proteome</keyword>
<accession>A0A2R5HFE4</accession>
<evidence type="ECO:0000313" key="14">
    <source>
        <dbReference type="Proteomes" id="UP000245021"/>
    </source>
</evidence>
<feature type="domain" description="Molybdopterin oxidoreductase" evidence="11">
    <location>
        <begin position="135"/>
        <end position="512"/>
    </location>
</feature>